<reference evidence="1 2" key="1">
    <citation type="journal article" date="2017" name="Curr. Biol.">
        <title>Genome architecture and evolution of a unichromosomal asexual nematode.</title>
        <authorList>
            <person name="Fradin H."/>
            <person name="Zegar C."/>
            <person name="Gutwein M."/>
            <person name="Lucas J."/>
            <person name="Kovtun M."/>
            <person name="Corcoran D."/>
            <person name="Baugh L.R."/>
            <person name="Kiontke K."/>
            <person name="Gunsalus K."/>
            <person name="Fitch D.H."/>
            <person name="Piano F."/>
        </authorList>
    </citation>
    <scope>NUCLEOTIDE SEQUENCE [LARGE SCALE GENOMIC DNA]</scope>
    <source>
        <strain evidence="1">PF1309</strain>
    </source>
</reference>
<dbReference type="Proteomes" id="UP000218231">
    <property type="component" value="Unassembled WGS sequence"/>
</dbReference>
<dbReference type="AlphaFoldDB" id="A0A2A2JKB1"/>
<name>A0A2A2JKB1_9BILA</name>
<dbReference type="EMBL" id="LIAE01010384">
    <property type="protein sequence ID" value="PAV62190.1"/>
    <property type="molecule type" value="Genomic_DNA"/>
</dbReference>
<sequence length="74" mass="8586">MSYVPSLVRLDHTILKHDREWILHTLPKEPIRVAAEHIPDPDIDPTSTVGKQESQIDHDLRWADNVLRQNISLN</sequence>
<evidence type="ECO:0000313" key="2">
    <source>
        <dbReference type="Proteomes" id="UP000218231"/>
    </source>
</evidence>
<evidence type="ECO:0000313" key="1">
    <source>
        <dbReference type="EMBL" id="PAV62190.1"/>
    </source>
</evidence>
<dbReference type="OrthoDB" id="5850317at2759"/>
<evidence type="ECO:0008006" key="3">
    <source>
        <dbReference type="Google" id="ProtNLM"/>
    </source>
</evidence>
<protein>
    <recommendedName>
        <fullName evidence="3">Anaphase-promoting complex subunit 13</fullName>
    </recommendedName>
</protein>
<keyword evidence="2" id="KW-1185">Reference proteome</keyword>
<dbReference type="STRING" id="2018661.A0A2A2JKB1"/>
<organism evidence="1 2">
    <name type="scientific">Diploscapter pachys</name>
    <dbReference type="NCBI Taxonomy" id="2018661"/>
    <lineage>
        <taxon>Eukaryota</taxon>
        <taxon>Metazoa</taxon>
        <taxon>Ecdysozoa</taxon>
        <taxon>Nematoda</taxon>
        <taxon>Chromadorea</taxon>
        <taxon>Rhabditida</taxon>
        <taxon>Rhabditina</taxon>
        <taxon>Rhabditomorpha</taxon>
        <taxon>Rhabditoidea</taxon>
        <taxon>Rhabditidae</taxon>
        <taxon>Diploscapter</taxon>
    </lineage>
</organism>
<proteinExistence type="predicted"/>
<accession>A0A2A2JKB1</accession>
<comment type="caution">
    <text evidence="1">The sequence shown here is derived from an EMBL/GenBank/DDBJ whole genome shotgun (WGS) entry which is preliminary data.</text>
</comment>
<gene>
    <name evidence="1" type="ORF">WR25_16990</name>
</gene>